<dbReference type="EMBL" id="JBBPBM010000009">
    <property type="protein sequence ID" value="KAK8568877.1"/>
    <property type="molecule type" value="Genomic_DNA"/>
</dbReference>
<keyword evidence="2" id="KW-1185">Reference proteome</keyword>
<comment type="caution">
    <text evidence="1">The sequence shown here is derived from an EMBL/GenBank/DDBJ whole genome shotgun (WGS) entry which is preliminary data.</text>
</comment>
<dbReference type="Proteomes" id="UP001472677">
    <property type="component" value="Unassembled WGS sequence"/>
</dbReference>
<name>A0ABR2F1P1_9ROSI</name>
<accession>A0ABR2F1P1</accession>
<organism evidence="1 2">
    <name type="scientific">Hibiscus sabdariffa</name>
    <name type="common">roselle</name>
    <dbReference type="NCBI Taxonomy" id="183260"/>
    <lineage>
        <taxon>Eukaryota</taxon>
        <taxon>Viridiplantae</taxon>
        <taxon>Streptophyta</taxon>
        <taxon>Embryophyta</taxon>
        <taxon>Tracheophyta</taxon>
        <taxon>Spermatophyta</taxon>
        <taxon>Magnoliopsida</taxon>
        <taxon>eudicotyledons</taxon>
        <taxon>Gunneridae</taxon>
        <taxon>Pentapetalae</taxon>
        <taxon>rosids</taxon>
        <taxon>malvids</taxon>
        <taxon>Malvales</taxon>
        <taxon>Malvaceae</taxon>
        <taxon>Malvoideae</taxon>
        <taxon>Hibiscus</taxon>
    </lineage>
</organism>
<reference evidence="1 2" key="1">
    <citation type="journal article" date="2024" name="G3 (Bethesda)">
        <title>Genome assembly of Hibiscus sabdariffa L. provides insights into metabolisms of medicinal natural products.</title>
        <authorList>
            <person name="Kim T."/>
        </authorList>
    </citation>
    <scope>NUCLEOTIDE SEQUENCE [LARGE SCALE GENOMIC DNA]</scope>
    <source>
        <strain evidence="1">TK-2024</strain>
        <tissue evidence="1">Old leaves</tissue>
    </source>
</reference>
<evidence type="ECO:0000313" key="1">
    <source>
        <dbReference type="EMBL" id="KAK8568877.1"/>
    </source>
</evidence>
<evidence type="ECO:0000313" key="2">
    <source>
        <dbReference type="Proteomes" id="UP001472677"/>
    </source>
</evidence>
<sequence>MYTRIDKSLIAPLGERVFKKLATQSPITTSFASVESFFLGLTPLRASPFDATKLLVGVSNGTILSASIIVLQKSLSPLLNNPNSSMNICIKRRWRSNNSTPSQLVESR</sequence>
<proteinExistence type="predicted"/>
<protein>
    <submittedName>
        <fullName evidence="1">Uncharacterized protein</fullName>
    </submittedName>
</protein>
<gene>
    <name evidence="1" type="ORF">V6N12_007414</name>
</gene>